<dbReference type="Gene3D" id="3.40.50.850">
    <property type="entry name" value="Isochorismatase-like"/>
    <property type="match status" value="1"/>
</dbReference>
<accession>Q0RLN4</accession>
<organism evidence="4 5">
    <name type="scientific">Frankia alni (strain DSM 45986 / CECT 9034 / ACN14a)</name>
    <dbReference type="NCBI Taxonomy" id="326424"/>
    <lineage>
        <taxon>Bacteria</taxon>
        <taxon>Bacillati</taxon>
        <taxon>Actinomycetota</taxon>
        <taxon>Actinomycetes</taxon>
        <taxon>Frankiales</taxon>
        <taxon>Frankiaceae</taxon>
        <taxon>Frankia</taxon>
    </lineage>
</organism>
<keyword evidence="1" id="KW-0378">Hydrolase</keyword>
<keyword evidence="5" id="KW-1185">Reference proteome</keyword>
<dbReference type="HOGENOM" id="CLU_068979_8_4_11"/>
<dbReference type="PANTHER" id="PTHR43540">
    <property type="entry name" value="PEROXYUREIDOACRYLATE/UREIDOACRYLATE AMIDOHYDROLASE-RELATED"/>
    <property type="match status" value="1"/>
</dbReference>
<dbReference type="GO" id="GO:0016787">
    <property type="term" value="F:hydrolase activity"/>
    <property type="evidence" value="ECO:0007669"/>
    <property type="project" value="UniProtKB-KW"/>
</dbReference>
<dbReference type="KEGG" id="fal:FRAAL2926"/>
<evidence type="ECO:0000256" key="1">
    <source>
        <dbReference type="ARBA" id="ARBA00022801"/>
    </source>
</evidence>
<name>Q0RLN4_FRAAA</name>
<protein>
    <recommendedName>
        <fullName evidence="3">Isochorismatase-like domain-containing protein</fullName>
    </recommendedName>
</protein>
<evidence type="ECO:0000313" key="5">
    <source>
        <dbReference type="Proteomes" id="UP000000657"/>
    </source>
</evidence>
<dbReference type="eggNOG" id="COG1335">
    <property type="taxonomic scope" value="Bacteria"/>
</dbReference>
<dbReference type="RefSeq" id="WP_011604072.1">
    <property type="nucleotide sequence ID" value="NC_008278.1"/>
</dbReference>
<sequence>MAAEAATGNERRATGDGGPVDPNRWALLTIDVQNDFVRADGPGTIAGTEALLPAMARAAAGFRTAGLPVFHLVRLYLPDGSNAERCRRASIAAGLRLVCPGSDGSQLHPTLAPPGGGVRLDERALLAGATQRVGPREWVLFKPRWGGFYATRLADELRALGVGTVAVVGANFPNCPRTTVYEASERDFDVVVVADAISRIYPRGLAECRDIGARVLDTGELLEALAALTGTAATAWPGG</sequence>
<feature type="domain" description="Isochorismatase-like" evidence="3">
    <location>
        <begin position="26"/>
        <end position="202"/>
    </location>
</feature>
<dbReference type="Pfam" id="PF00857">
    <property type="entry name" value="Isochorismatase"/>
    <property type="match status" value="1"/>
</dbReference>
<dbReference type="SUPFAM" id="SSF52499">
    <property type="entry name" value="Isochorismatase-like hydrolases"/>
    <property type="match status" value="1"/>
</dbReference>
<feature type="region of interest" description="Disordered" evidence="2">
    <location>
        <begin position="1"/>
        <end position="20"/>
    </location>
</feature>
<dbReference type="CDD" id="cd00431">
    <property type="entry name" value="cysteine_hydrolases"/>
    <property type="match status" value="1"/>
</dbReference>
<reference evidence="4 5" key="1">
    <citation type="journal article" date="2007" name="Genome Res.">
        <title>Genome characteristics of facultatively symbiotic Frankia sp. strains reflect host range and host plant biogeography.</title>
        <authorList>
            <person name="Normand P."/>
            <person name="Lapierre P."/>
            <person name="Tisa L.S."/>
            <person name="Gogarten J.P."/>
            <person name="Alloisio N."/>
            <person name="Bagnarol E."/>
            <person name="Bassi C.A."/>
            <person name="Berry A.M."/>
            <person name="Bickhart D.M."/>
            <person name="Choisne N."/>
            <person name="Couloux A."/>
            <person name="Cournoyer B."/>
            <person name="Cruveiller S."/>
            <person name="Daubin V."/>
            <person name="Demange N."/>
            <person name="Francino M.P."/>
            <person name="Goltsman E."/>
            <person name="Huang Y."/>
            <person name="Kopp O.R."/>
            <person name="Labarre L."/>
            <person name="Lapidus A."/>
            <person name="Lavire C."/>
            <person name="Marechal J."/>
            <person name="Martinez M."/>
            <person name="Mastronunzio J.E."/>
            <person name="Mullin B.C."/>
            <person name="Niemann J."/>
            <person name="Pujic P."/>
            <person name="Rawnsley T."/>
            <person name="Rouy Z."/>
            <person name="Schenowitz C."/>
            <person name="Sellstedt A."/>
            <person name="Tavares F."/>
            <person name="Tomkins J.P."/>
            <person name="Vallenet D."/>
            <person name="Valverde C."/>
            <person name="Wall L.G."/>
            <person name="Wang Y."/>
            <person name="Medigue C."/>
            <person name="Benson D.R."/>
        </authorList>
    </citation>
    <scope>NUCLEOTIDE SEQUENCE [LARGE SCALE GENOMIC DNA]</scope>
    <source>
        <strain evidence="5">DSM 45986 / CECT 9034 / ACN14a</strain>
    </source>
</reference>
<evidence type="ECO:0000259" key="3">
    <source>
        <dbReference type="Pfam" id="PF00857"/>
    </source>
</evidence>
<gene>
    <name evidence="4" type="ordered locus">FRAAL2926</name>
</gene>
<dbReference type="InterPro" id="IPR036380">
    <property type="entry name" value="Isochorismatase-like_sf"/>
</dbReference>
<evidence type="ECO:0000313" key="4">
    <source>
        <dbReference type="EMBL" id="CAJ61570.1"/>
    </source>
</evidence>
<dbReference type="STRING" id="326424.FRAAL2926"/>
<evidence type="ECO:0000256" key="2">
    <source>
        <dbReference type="SAM" id="MobiDB-lite"/>
    </source>
</evidence>
<dbReference type="EMBL" id="CT573213">
    <property type="protein sequence ID" value="CAJ61570.1"/>
    <property type="molecule type" value="Genomic_DNA"/>
</dbReference>
<proteinExistence type="predicted"/>
<dbReference type="Proteomes" id="UP000000657">
    <property type="component" value="Chromosome"/>
</dbReference>
<dbReference type="AlphaFoldDB" id="Q0RLN4"/>
<dbReference type="InterPro" id="IPR050272">
    <property type="entry name" value="Isochorismatase-like_hydrls"/>
</dbReference>
<dbReference type="InterPro" id="IPR000868">
    <property type="entry name" value="Isochorismatase-like_dom"/>
</dbReference>